<dbReference type="EMBL" id="CVRI01000048">
    <property type="protein sequence ID" value="CRK99005.1"/>
    <property type="molecule type" value="Genomic_DNA"/>
</dbReference>
<evidence type="ECO:0000256" key="4">
    <source>
        <dbReference type="ARBA" id="ARBA00022525"/>
    </source>
</evidence>
<dbReference type="InterPro" id="IPR033113">
    <property type="entry name" value="PLA2_histidine"/>
</dbReference>
<comment type="cofactor">
    <cofactor evidence="1">
        <name>Ca(2+)</name>
        <dbReference type="ChEBI" id="CHEBI:29108"/>
    </cofactor>
</comment>
<dbReference type="STRING" id="568069.A0A1J1IFG8"/>
<dbReference type="EC" id="3.1.1.4" evidence="3"/>
<dbReference type="GO" id="GO:0006644">
    <property type="term" value="P:phospholipid metabolic process"/>
    <property type="evidence" value="ECO:0007669"/>
    <property type="project" value="InterPro"/>
</dbReference>
<keyword evidence="5" id="KW-0442">Lipid degradation</keyword>
<evidence type="ECO:0000256" key="2">
    <source>
        <dbReference type="ARBA" id="ARBA00004613"/>
    </source>
</evidence>
<evidence type="ECO:0000256" key="7">
    <source>
        <dbReference type="ARBA" id="ARBA00029903"/>
    </source>
</evidence>
<dbReference type="InterPro" id="IPR036444">
    <property type="entry name" value="PLipase_A2_dom_sf"/>
</dbReference>
<keyword evidence="6" id="KW-0443">Lipid metabolism</keyword>
<dbReference type="Proteomes" id="UP000183832">
    <property type="component" value="Unassembled WGS sequence"/>
</dbReference>
<dbReference type="PANTHER" id="PTHR12253">
    <property type="entry name" value="RH14732P"/>
    <property type="match status" value="1"/>
</dbReference>
<evidence type="ECO:0000259" key="8">
    <source>
        <dbReference type="Pfam" id="PF05826"/>
    </source>
</evidence>
<evidence type="ECO:0000313" key="9">
    <source>
        <dbReference type="EMBL" id="CRK99005.1"/>
    </source>
</evidence>
<gene>
    <name evidence="9" type="ORF">CLUMA_CG012173</name>
</gene>
<evidence type="ECO:0000256" key="5">
    <source>
        <dbReference type="ARBA" id="ARBA00022963"/>
    </source>
</evidence>
<dbReference type="Pfam" id="PF05826">
    <property type="entry name" value="Phospholip_A2_2"/>
    <property type="match status" value="1"/>
</dbReference>
<dbReference type="InterPro" id="IPR016090">
    <property type="entry name" value="PLA2-like_dom"/>
</dbReference>
<comment type="subcellular location">
    <subcellularLocation>
        <location evidence="2">Secreted</location>
    </subcellularLocation>
</comment>
<name>A0A1J1IFG8_9DIPT</name>
<dbReference type="SUPFAM" id="SSF48619">
    <property type="entry name" value="Phospholipase A2, PLA2"/>
    <property type="match status" value="1"/>
</dbReference>
<reference evidence="9 10" key="1">
    <citation type="submission" date="2015-04" db="EMBL/GenBank/DDBJ databases">
        <authorList>
            <person name="Syromyatnikov M.Y."/>
            <person name="Popov V.N."/>
        </authorList>
    </citation>
    <scope>NUCLEOTIDE SEQUENCE [LARGE SCALE GENOMIC DNA]</scope>
</reference>
<keyword evidence="4" id="KW-0964">Secreted</keyword>
<feature type="domain" description="Phospholipase A2-like central" evidence="8">
    <location>
        <begin position="91"/>
        <end position="185"/>
    </location>
</feature>
<organism evidence="9 10">
    <name type="scientific">Clunio marinus</name>
    <dbReference type="NCBI Taxonomy" id="568069"/>
    <lineage>
        <taxon>Eukaryota</taxon>
        <taxon>Metazoa</taxon>
        <taxon>Ecdysozoa</taxon>
        <taxon>Arthropoda</taxon>
        <taxon>Hexapoda</taxon>
        <taxon>Insecta</taxon>
        <taxon>Pterygota</taxon>
        <taxon>Neoptera</taxon>
        <taxon>Endopterygota</taxon>
        <taxon>Diptera</taxon>
        <taxon>Nematocera</taxon>
        <taxon>Chironomoidea</taxon>
        <taxon>Chironomidae</taxon>
        <taxon>Clunio</taxon>
    </lineage>
</organism>
<protein>
    <recommendedName>
        <fullName evidence="3">phospholipase A2</fullName>
        <ecNumber evidence="3">3.1.1.4</ecNumber>
    </recommendedName>
    <alternativeName>
        <fullName evidence="7">Phosphatidylcholine 2-acylhydrolase</fullName>
    </alternativeName>
</protein>
<evidence type="ECO:0000256" key="1">
    <source>
        <dbReference type="ARBA" id="ARBA00001913"/>
    </source>
</evidence>
<keyword evidence="10" id="KW-1185">Reference proteome</keyword>
<sequence length="342" mass="39879">MKYPSMNFGLIGVISLYVLCIESSIFVTDVKMNKMIELNARKPHCRLHLDRGTIQSTVLNTDPLKIRQVPVETIKTLERVCFEGNQLTREIQGTLWCGPGSIAKNYSDIGRHAEEDKCCRAHDHCYPQIAPGECLKSICNHGSFTRLHCDCDEKFRRCLSGLNTEPANTIGAAFFNAVQVTCFDYRRPCSTLQSHECKLAFYPSKRFEINQQIYDPTNNMIRAEARIDTEPEYRRKSIDTQSFQLLLSAFYDNFIYRPMRSIVILIINDDIESPPKQHKKNKKRNLYFYEENVIRLTYLTFIITFNNRVGYNETEQEEVCSRYKFRPSAKFRARVITYKTYT</sequence>
<dbReference type="OrthoDB" id="8187220at2759"/>
<evidence type="ECO:0000256" key="3">
    <source>
        <dbReference type="ARBA" id="ARBA00013278"/>
    </source>
</evidence>
<dbReference type="Gene3D" id="1.20.90.10">
    <property type="entry name" value="Phospholipase A2 domain"/>
    <property type="match status" value="1"/>
</dbReference>
<evidence type="ECO:0000256" key="6">
    <source>
        <dbReference type="ARBA" id="ARBA00023098"/>
    </source>
</evidence>
<evidence type="ECO:0000313" key="10">
    <source>
        <dbReference type="Proteomes" id="UP000183832"/>
    </source>
</evidence>
<accession>A0A1J1IFG8</accession>
<dbReference type="GO" id="GO:0016042">
    <property type="term" value="P:lipid catabolic process"/>
    <property type="evidence" value="ECO:0007669"/>
    <property type="project" value="UniProtKB-KW"/>
</dbReference>
<dbReference type="GO" id="GO:0005576">
    <property type="term" value="C:extracellular region"/>
    <property type="evidence" value="ECO:0007669"/>
    <property type="project" value="UniProtKB-SubCell"/>
</dbReference>
<dbReference type="AlphaFoldDB" id="A0A1J1IFG8"/>
<proteinExistence type="predicted"/>
<dbReference type="CDD" id="cd04704">
    <property type="entry name" value="PLA2_bee_venom_like"/>
    <property type="match status" value="1"/>
</dbReference>
<dbReference type="PROSITE" id="PS00118">
    <property type="entry name" value="PA2_HIS"/>
    <property type="match status" value="1"/>
</dbReference>
<dbReference type="GO" id="GO:0050482">
    <property type="term" value="P:arachidonate secretion"/>
    <property type="evidence" value="ECO:0007669"/>
    <property type="project" value="InterPro"/>
</dbReference>
<dbReference type="GO" id="GO:0004623">
    <property type="term" value="F:phospholipase A2 activity"/>
    <property type="evidence" value="ECO:0007669"/>
    <property type="project" value="UniProtKB-EC"/>
</dbReference>